<dbReference type="PIRSF" id="PIRSF002888">
    <property type="entry name" value="FliM"/>
    <property type="match status" value="1"/>
</dbReference>
<dbReference type="InterPro" id="IPR001689">
    <property type="entry name" value="Flag_FliM"/>
</dbReference>
<keyword evidence="7" id="KW-0283">Flagellar rotation</keyword>
<proteinExistence type="inferred from homology"/>
<dbReference type="InterPro" id="IPR028976">
    <property type="entry name" value="CheC-like_sf"/>
</dbReference>
<dbReference type="EMBL" id="NJBN01000001">
    <property type="protein sequence ID" value="TKJ42236.1"/>
    <property type="molecule type" value="Genomic_DNA"/>
</dbReference>
<dbReference type="AlphaFoldDB" id="A0A532V4U4"/>
<dbReference type="GO" id="GO:0071978">
    <property type="term" value="P:bacterial-type flagellum-dependent swarming motility"/>
    <property type="evidence" value="ECO:0007669"/>
    <property type="project" value="TreeGrafter"/>
</dbReference>
<evidence type="ECO:0000256" key="6">
    <source>
        <dbReference type="ARBA" id="ARBA00022500"/>
    </source>
</evidence>
<dbReference type="InterPro" id="IPR001543">
    <property type="entry name" value="FliN-like_C"/>
</dbReference>
<keyword evidence="13" id="KW-0969">Cilium</keyword>
<evidence type="ECO:0000256" key="9">
    <source>
        <dbReference type="ARBA" id="ARBA00023143"/>
    </source>
</evidence>
<evidence type="ECO:0000256" key="2">
    <source>
        <dbReference type="ARBA" id="ARBA00004202"/>
    </source>
</evidence>
<comment type="function">
    <text evidence="10">FliM is one of three proteins (FliG, FliN, FliM) that forms the rotor-mounted switch complex (C ring), located at the base of the basal body. This complex interacts with the CheY and CheZ chemotaxis proteins, in addition to contacting components of the motor that determine the direction of flagellar rotation.</text>
</comment>
<dbReference type="SUPFAM" id="SSF101801">
    <property type="entry name" value="Surface presentation of antigens (SPOA)"/>
    <property type="match status" value="1"/>
</dbReference>
<dbReference type="GO" id="GO:0003774">
    <property type="term" value="F:cytoskeletal motor activity"/>
    <property type="evidence" value="ECO:0007669"/>
    <property type="project" value="InterPro"/>
</dbReference>
<comment type="subcellular location">
    <subcellularLocation>
        <location evidence="1">Bacterial flagellum basal body</location>
    </subcellularLocation>
    <subcellularLocation>
        <location evidence="2">Cell membrane</location>
        <topology evidence="2">Peripheral membrane protein</topology>
    </subcellularLocation>
</comment>
<reference evidence="13 14" key="1">
    <citation type="submission" date="2017-06" db="EMBL/GenBank/DDBJ databases">
        <title>Novel microbial phyla capable of carbon fixation and sulfur reduction in deep-sea sediments.</title>
        <authorList>
            <person name="Huang J."/>
            <person name="Baker B."/>
            <person name="Wang Y."/>
        </authorList>
    </citation>
    <scope>NUCLEOTIDE SEQUENCE [LARGE SCALE GENOMIC DNA]</scope>
    <source>
        <strain evidence="13">B3_LCP</strain>
    </source>
</reference>
<name>A0A532V4U4_UNCL8</name>
<evidence type="ECO:0000256" key="8">
    <source>
        <dbReference type="ARBA" id="ARBA00023136"/>
    </source>
</evidence>
<evidence type="ECO:0000256" key="7">
    <source>
        <dbReference type="ARBA" id="ARBA00022779"/>
    </source>
</evidence>
<dbReference type="Pfam" id="PF02154">
    <property type="entry name" value="FliM"/>
    <property type="match status" value="1"/>
</dbReference>
<accession>A0A532V4U4</accession>
<evidence type="ECO:0000259" key="12">
    <source>
        <dbReference type="Pfam" id="PF01052"/>
    </source>
</evidence>
<keyword evidence="13" id="KW-0966">Cell projection</keyword>
<comment type="caution">
    <text evidence="13">The sequence shown here is derived from an EMBL/GenBank/DDBJ whole genome shotgun (WGS) entry which is preliminary data.</text>
</comment>
<keyword evidence="6" id="KW-0145">Chemotaxis</keyword>
<dbReference type="GO" id="GO:0009425">
    <property type="term" value="C:bacterial-type flagellum basal body"/>
    <property type="evidence" value="ECO:0007669"/>
    <property type="project" value="UniProtKB-SubCell"/>
</dbReference>
<evidence type="ECO:0000256" key="10">
    <source>
        <dbReference type="ARBA" id="ARBA00025044"/>
    </source>
</evidence>
<gene>
    <name evidence="13" type="primary">fliM</name>
    <name evidence="13" type="ORF">CEE37_00740</name>
</gene>
<dbReference type="InterPro" id="IPR036429">
    <property type="entry name" value="SpoA-like_sf"/>
</dbReference>
<protein>
    <recommendedName>
        <fullName evidence="4 11">Flagellar motor switch protein FliM</fullName>
    </recommendedName>
</protein>
<evidence type="ECO:0000256" key="11">
    <source>
        <dbReference type="NCBIfam" id="TIGR01397"/>
    </source>
</evidence>
<dbReference type="Pfam" id="PF01052">
    <property type="entry name" value="FliMN_C"/>
    <property type="match status" value="1"/>
</dbReference>
<dbReference type="GO" id="GO:0050918">
    <property type="term" value="P:positive chemotaxis"/>
    <property type="evidence" value="ECO:0007669"/>
    <property type="project" value="TreeGrafter"/>
</dbReference>
<feature type="domain" description="Flagellar motor switch protein FliN-like C-terminal" evidence="12">
    <location>
        <begin position="254"/>
        <end position="323"/>
    </location>
</feature>
<evidence type="ECO:0000256" key="3">
    <source>
        <dbReference type="ARBA" id="ARBA00011049"/>
    </source>
</evidence>
<dbReference type="PANTHER" id="PTHR30034:SF6">
    <property type="entry name" value="YOP PROTEINS TRANSLOCATION PROTEIN Q"/>
    <property type="match status" value="1"/>
</dbReference>
<evidence type="ECO:0000313" key="13">
    <source>
        <dbReference type="EMBL" id="TKJ42236.1"/>
    </source>
</evidence>
<evidence type="ECO:0000256" key="4">
    <source>
        <dbReference type="ARBA" id="ARBA00021898"/>
    </source>
</evidence>
<dbReference type="SUPFAM" id="SSF103039">
    <property type="entry name" value="CheC-like"/>
    <property type="match status" value="1"/>
</dbReference>
<keyword evidence="5" id="KW-1003">Cell membrane</keyword>
<dbReference type="NCBIfam" id="TIGR01397">
    <property type="entry name" value="fliM_switch"/>
    <property type="match status" value="1"/>
</dbReference>
<dbReference type="PRINTS" id="PR00955">
    <property type="entry name" value="FLGMOTORFLIM"/>
</dbReference>
<organism evidence="13 14">
    <name type="scientific">candidate division LCP-89 bacterium B3_LCP</name>
    <dbReference type="NCBI Taxonomy" id="2012998"/>
    <lineage>
        <taxon>Bacteria</taxon>
        <taxon>Pseudomonadati</taxon>
        <taxon>Bacteria division LCP-89</taxon>
    </lineage>
</organism>
<dbReference type="GO" id="GO:0005886">
    <property type="term" value="C:plasma membrane"/>
    <property type="evidence" value="ECO:0007669"/>
    <property type="project" value="UniProtKB-SubCell"/>
</dbReference>
<dbReference type="Gene3D" id="3.40.1550.10">
    <property type="entry name" value="CheC-like"/>
    <property type="match status" value="1"/>
</dbReference>
<dbReference type="PANTHER" id="PTHR30034">
    <property type="entry name" value="FLAGELLAR MOTOR SWITCH PROTEIN FLIM"/>
    <property type="match status" value="1"/>
</dbReference>
<dbReference type="CDD" id="cd17908">
    <property type="entry name" value="FliM"/>
    <property type="match status" value="1"/>
</dbReference>
<keyword evidence="8" id="KW-0472">Membrane</keyword>
<evidence type="ECO:0000313" key="14">
    <source>
        <dbReference type="Proteomes" id="UP000319619"/>
    </source>
</evidence>
<keyword evidence="13" id="KW-0282">Flagellum</keyword>
<comment type="similarity">
    <text evidence="3">Belongs to the FliM family.</text>
</comment>
<dbReference type="Proteomes" id="UP000319619">
    <property type="component" value="Unassembled WGS sequence"/>
</dbReference>
<evidence type="ECO:0000256" key="5">
    <source>
        <dbReference type="ARBA" id="ARBA00022475"/>
    </source>
</evidence>
<evidence type="ECO:0000256" key="1">
    <source>
        <dbReference type="ARBA" id="ARBA00004117"/>
    </source>
</evidence>
<dbReference type="Gene3D" id="2.30.330.10">
    <property type="entry name" value="SpoA-like"/>
    <property type="match status" value="1"/>
</dbReference>
<keyword evidence="9" id="KW-0975">Bacterial flagellum</keyword>
<sequence>MNKILSQEEIEALLSNVSESQDVDIDEEIEKEESKALQFYDFKHPDRISKDQIRSLRTLHENFSRLLATYLSTVLRVMVDVNLLSIDQVTYSEYTMSLSTPSSIYVLSSENLDGKLIIELCPALLLYMVDRLLGGTGDSTTESREITVIEQNVVRNIINNLIKIFNEVWSQAVDLDCKYSSFETDPQFVQIARSSDIIAVIFVEVQIKGQSYQMNICIPYYMLEPILPKLSSQAVIGLTKKSSESDSIMLNVNLSATQLPVVVQLAKARITIKDLLSFRRNDVIRLETRTDDELPVFIKDRAKYKGLPGRKGRHRAVQISNIIEPLDQIYHQ</sequence>